<sequence>FGASGQHSSYFERYLYPIEDH</sequence>
<dbReference type="AlphaFoldDB" id="A0ABD4Q793"/>
<evidence type="ECO:0000313" key="2">
    <source>
        <dbReference type="Proteomes" id="UP000671119"/>
    </source>
</evidence>
<name>A0ABD4Q793_MYCTX</name>
<feature type="non-terminal residue" evidence="1">
    <location>
        <position position="1"/>
    </location>
</feature>
<gene>
    <name evidence="1" type="ORF">J8J21_22420</name>
</gene>
<organism evidence="1 2">
    <name type="scientific">Mycobacterium tuberculosis</name>
    <dbReference type="NCBI Taxonomy" id="1773"/>
    <lineage>
        <taxon>Bacteria</taxon>
        <taxon>Bacillati</taxon>
        <taxon>Actinomycetota</taxon>
        <taxon>Actinomycetes</taxon>
        <taxon>Mycobacteriales</taxon>
        <taxon>Mycobacteriaceae</taxon>
        <taxon>Mycobacterium</taxon>
        <taxon>Mycobacterium tuberculosis complex</taxon>
    </lineage>
</organism>
<proteinExistence type="predicted"/>
<protein>
    <submittedName>
        <fullName evidence="1">Signal transduction protein TRAP</fullName>
    </submittedName>
</protein>
<evidence type="ECO:0000313" key="1">
    <source>
        <dbReference type="EMBL" id="MBP0685805.1"/>
    </source>
</evidence>
<accession>A0ABD4Q793</accession>
<dbReference type="EMBL" id="JAGIZI010000583">
    <property type="protein sequence ID" value="MBP0685805.1"/>
    <property type="molecule type" value="Genomic_DNA"/>
</dbReference>
<comment type="caution">
    <text evidence="1">The sequence shown here is derived from an EMBL/GenBank/DDBJ whole genome shotgun (WGS) entry which is preliminary data.</text>
</comment>
<dbReference type="Proteomes" id="UP000671119">
    <property type="component" value="Unassembled WGS sequence"/>
</dbReference>
<reference evidence="1 2" key="1">
    <citation type="submission" date="2021-03" db="EMBL/GenBank/DDBJ databases">
        <title>Whole Genome Sequencing of Mycobacterium tuberculosis clinical isolates from Arunachal Pradesh, India.</title>
        <authorList>
            <person name="Singh S."/>
            <person name="Mudliar S.R."/>
            <person name="Kulsum U."/>
            <person name="Rufai S.B."/>
            <person name="Singh P.K."/>
            <person name="Umpo M."/>
            <person name="Nyori M."/>
        </authorList>
    </citation>
    <scope>NUCLEOTIDE SEQUENCE [LARGE SCALE GENOMIC DNA]</scope>
    <source>
        <strain evidence="1 2">OMICS/BPL/0142/20/SP</strain>
    </source>
</reference>